<sequence length="58" mass="5997">MVDLTHESESGSESDIGSATPELVPYGSPPVLGGVSPVDSTVSRFSHHGNGFGDRVIE</sequence>
<keyword evidence="3" id="KW-1185">Reference proteome</keyword>
<organism evidence="2 3">
    <name type="scientific">Glarea lozoyensis (strain ATCC 20868 / MF5171)</name>
    <dbReference type="NCBI Taxonomy" id="1116229"/>
    <lineage>
        <taxon>Eukaryota</taxon>
        <taxon>Fungi</taxon>
        <taxon>Dikarya</taxon>
        <taxon>Ascomycota</taxon>
        <taxon>Pezizomycotina</taxon>
        <taxon>Leotiomycetes</taxon>
        <taxon>Helotiales</taxon>
        <taxon>Helotiaceae</taxon>
        <taxon>Glarea</taxon>
    </lineage>
</organism>
<dbReference type="KEGG" id="glz:GLAREA_12067"/>
<evidence type="ECO:0000256" key="1">
    <source>
        <dbReference type="SAM" id="MobiDB-lite"/>
    </source>
</evidence>
<name>S3D2D3_GLAL2</name>
<dbReference type="RefSeq" id="XP_008081040.1">
    <property type="nucleotide sequence ID" value="XM_008082849.1"/>
</dbReference>
<evidence type="ECO:0000313" key="2">
    <source>
        <dbReference type="EMBL" id="EPE31985.1"/>
    </source>
</evidence>
<proteinExistence type="predicted"/>
<dbReference type="GeneID" id="19471108"/>
<protein>
    <submittedName>
        <fullName evidence="2">Uncharacterized protein</fullName>
    </submittedName>
</protein>
<evidence type="ECO:0000313" key="3">
    <source>
        <dbReference type="Proteomes" id="UP000016922"/>
    </source>
</evidence>
<dbReference type="HOGENOM" id="CLU_2979262_0_0_1"/>
<accession>S3D2D3</accession>
<dbReference type="AlphaFoldDB" id="S3D2D3"/>
<dbReference type="EMBL" id="KE145360">
    <property type="protein sequence ID" value="EPE31985.1"/>
    <property type="molecule type" value="Genomic_DNA"/>
</dbReference>
<dbReference type="Proteomes" id="UP000016922">
    <property type="component" value="Unassembled WGS sequence"/>
</dbReference>
<gene>
    <name evidence="2" type="ORF">GLAREA_12067</name>
</gene>
<reference evidence="2 3" key="1">
    <citation type="journal article" date="2013" name="BMC Genomics">
        <title>Genomics-driven discovery of the pneumocandin biosynthetic gene cluster in the fungus Glarea lozoyensis.</title>
        <authorList>
            <person name="Chen L."/>
            <person name="Yue Q."/>
            <person name="Zhang X."/>
            <person name="Xiang M."/>
            <person name="Wang C."/>
            <person name="Li S."/>
            <person name="Che Y."/>
            <person name="Ortiz-Lopez F.J."/>
            <person name="Bills G.F."/>
            <person name="Liu X."/>
            <person name="An Z."/>
        </authorList>
    </citation>
    <scope>NUCLEOTIDE SEQUENCE [LARGE SCALE GENOMIC DNA]</scope>
    <source>
        <strain evidence="3">ATCC 20868 / MF5171</strain>
    </source>
</reference>
<feature type="region of interest" description="Disordered" evidence="1">
    <location>
        <begin position="1"/>
        <end position="32"/>
    </location>
</feature>